<dbReference type="Gene3D" id="3.20.20.140">
    <property type="entry name" value="Metal-dependent hydrolases"/>
    <property type="match status" value="1"/>
</dbReference>
<accession>A0AAQ3R6Y8</accession>
<dbReference type="PANTHER" id="PTHR32027">
    <property type="entry name" value="CYTOSINE DEAMINASE"/>
    <property type="match status" value="1"/>
</dbReference>
<dbReference type="SUPFAM" id="SSF51556">
    <property type="entry name" value="Metallo-dependent hydrolases"/>
    <property type="match status" value="1"/>
</dbReference>
<dbReference type="EMBL" id="CP138583">
    <property type="protein sequence ID" value="WPG99968.1"/>
    <property type="molecule type" value="Genomic_DNA"/>
</dbReference>
<dbReference type="InterPro" id="IPR032466">
    <property type="entry name" value="Metal_Hydrolase"/>
</dbReference>
<dbReference type="GO" id="GO:0016814">
    <property type="term" value="F:hydrolase activity, acting on carbon-nitrogen (but not peptide) bonds, in cyclic amidines"/>
    <property type="evidence" value="ECO:0007669"/>
    <property type="project" value="TreeGrafter"/>
</dbReference>
<proteinExistence type="predicted"/>
<dbReference type="InterPro" id="IPR052349">
    <property type="entry name" value="Metallo-hydrolase_Enzymes"/>
</dbReference>
<name>A0AAQ3R6Y8_9PEZI</name>
<dbReference type="AlphaFoldDB" id="A0AAQ3R6Y8"/>
<evidence type="ECO:0000313" key="2">
    <source>
        <dbReference type="Proteomes" id="UP001303373"/>
    </source>
</evidence>
<keyword evidence="2" id="KW-1185">Reference proteome</keyword>
<dbReference type="Proteomes" id="UP001303373">
    <property type="component" value="Chromosome 4"/>
</dbReference>
<protein>
    <submittedName>
        <fullName evidence="1">Metallo-dependent hydrolase</fullName>
    </submittedName>
</protein>
<organism evidence="1 2">
    <name type="scientific">Acrodontium crateriforme</name>
    <dbReference type="NCBI Taxonomy" id="150365"/>
    <lineage>
        <taxon>Eukaryota</taxon>
        <taxon>Fungi</taxon>
        <taxon>Dikarya</taxon>
        <taxon>Ascomycota</taxon>
        <taxon>Pezizomycotina</taxon>
        <taxon>Dothideomycetes</taxon>
        <taxon>Dothideomycetidae</taxon>
        <taxon>Mycosphaerellales</taxon>
        <taxon>Teratosphaeriaceae</taxon>
        <taxon>Acrodontium</taxon>
    </lineage>
</organism>
<dbReference type="PANTHER" id="PTHR32027:SF0">
    <property type="entry name" value="CYTOSINE DEAMINASE"/>
    <property type="match status" value="1"/>
</dbReference>
<gene>
    <name evidence="1" type="ORF">R9X50_00279100</name>
</gene>
<sequence length="466" mass="51908">MAGDFLRSHGIDIDAEMARIQNETPSSQHLEPKETLISNVYLPQTAPGSIWDVQIRNGKIDSISPCTTRPSIIPGKASLLTPSLCHPHIHLDKAFLLPHPRYSHLQIENGDFAEAMSLTGQAKANFEHEDLVERGERLVEESVAAGVTHMRAFVEVDAGVDMKCLTAGLQLQNSWRGKCTIQLCAFAQLPLFSSSPGDGDGSIIRKLMETAAVKVEVVGSTPYVETDGEKMERNVDYMIDLSIEKNLHLDFHLDYNIDRTTEPLVWYVVRTLKQKSWVARTTDRTVVFGHCTRLTLFTPDEWKKLKDEIGDLPISFVGLPTSDLFMMRCENRSRATLDVPNLIKDYDINACLGINNVGNAFTPQGSCDPLTLACNGVGIYQSGTRQDVELLFECISTRARQAIGFGRHGQSEARVDLQQNVGDQAHVLLFGSEKLEWRTRRSVSEAVYLYDHCRGRKGYLNGVATS</sequence>
<reference evidence="1 2" key="1">
    <citation type="submission" date="2023-11" db="EMBL/GenBank/DDBJ databases">
        <title>An acidophilic fungus is an integral part of prey digestion in a carnivorous sundew plant.</title>
        <authorList>
            <person name="Tsai I.J."/>
        </authorList>
    </citation>
    <scope>NUCLEOTIDE SEQUENCE [LARGE SCALE GENOMIC DNA]</scope>
    <source>
        <strain evidence="1">169a</strain>
    </source>
</reference>
<keyword evidence="1" id="KW-0378">Hydrolase</keyword>
<evidence type="ECO:0000313" key="1">
    <source>
        <dbReference type="EMBL" id="WPG99968.1"/>
    </source>
</evidence>